<name>A0A2M6T123_9BACT</name>
<evidence type="ECO:0000313" key="1">
    <source>
        <dbReference type="EMBL" id="PIS39020.1"/>
    </source>
</evidence>
<sequence>MAELKLNEPAAKRTLEDIWKRKPELGEEAIRGIIVRCLGEYDRNMKYIPDDEQEKDVWFTYRRHAGLWW</sequence>
<dbReference type="AlphaFoldDB" id="A0A2M6T123"/>
<evidence type="ECO:0000313" key="2">
    <source>
        <dbReference type="Proteomes" id="UP000229390"/>
    </source>
</evidence>
<dbReference type="Proteomes" id="UP000229390">
    <property type="component" value="Unassembled WGS sequence"/>
</dbReference>
<proteinExistence type="predicted"/>
<organism evidence="1 2">
    <name type="scientific">Candidatus Nealsonbacteria bacterium CG08_land_8_20_14_0_20_43_11</name>
    <dbReference type="NCBI Taxonomy" id="1974706"/>
    <lineage>
        <taxon>Bacteria</taxon>
        <taxon>Candidatus Nealsoniibacteriota</taxon>
    </lineage>
</organism>
<accession>A0A2M6T123</accession>
<dbReference type="EMBL" id="PEYE01000010">
    <property type="protein sequence ID" value="PIS39020.1"/>
    <property type="molecule type" value="Genomic_DNA"/>
</dbReference>
<protein>
    <submittedName>
        <fullName evidence="1">Uncharacterized protein</fullName>
    </submittedName>
</protein>
<comment type="caution">
    <text evidence="1">The sequence shown here is derived from an EMBL/GenBank/DDBJ whole genome shotgun (WGS) entry which is preliminary data.</text>
</comment>
<reference evidence="2" key="1">
    <citation type="submission" date="2017-09" db="EMBL/GenBank/DDBJ databases">
        <title>Depth-based differentiation of microbial function through sediment-hosted aquifers and enrichment of novel symbionts in the deep terrestrial subsurface.</title>
        <authorList>
            <person name="Probst A.J."/>
            <person name="Ladd B."/>
            <person name="Jarett J.K."/>
            <person name="Geller-Mcgrath D.E."/>
            <person name="Sieber C.M.K."/>
            <person name="Emerson J.B."/>
            <person name="Anantharaman K."/>
            <person name="Thomas B.C."/>
            <person name="Malmstrom R."/>
            <person name="Stieglmeier M."/>
            <person name="Klingl A."/>
            <person name="Woyke T."/>
            <person name="Ryan C.M."/>
            <person name="Banfield J.F."/>
        </authorList>
    </citation>
    <scope>NUCLEOTIDE SEQUENCE [LARGE SCALE GENOMIC DNA]</scope>
</reference>
<gene>
    <name evidence="1" type="ORF">COT34_00435</name>
</gene>